<name>A0ABT0PUY1_9FLAO</name>
<dbReference type="RefSeq" id="WP_249658380.1">
    <property type="nucleotide sequence ID" value="NZ_JAMFMA010000003.1"/>
</dbReference>
<keyword evidence="2" id="KW-0677">Repeat</keyword>
<evidence type="ECO:0000256" key="4">
    <source>
        <dbReference type="ARBA" id="ARBA00023065"/>
    </source>
</evidence>
<dbReference type="Pfam" id="PF03160">
    <property type="entry name" value="Calx-beta"/>
    <property type="match status" value="2"/>
</dbReference>
<dbReference type="NCBIfam" id="TIGR04131">
    <property type="entry name" value="Bac_Flav_CTERM"/>
    <property type="match status" value="1"/>
</dbReference>
<evidence type="ECO:0000259" key="5">
    <source>
        <dbReference type="SMART" id="SM00237"/>
    </source>
</evidence>
<dbReference type="SMART" id="SM00237">
    <property type="entry name" value="Calx_beta"/>
    <property type="match status" value="3"/>
</dbReference>
<protein>
    <submittedName>
        <fullName evidence="6">Gliding motility-associated C-terminal domain-containing protein</fullName>
    </submittedName>
</protein>
<evidence type="ECO:0000313" key="6">
    <source>
        <dbReference type="EMBL" id="MCL6275195.1"/>
    </source>
</evidence>
<accession>A0ABT0PUY1</accession>
<gene>
    <name evidence="6" type="ORF">M3P19_14335</name>
</gene>
<dbReference type="InterPro" id="IPR057078">
    <property type="entry name" value="HYR-4C"/>
</dbReference>
<organism evidence="6 7">
    <name type="scientific">Flagellimonas spongiicola</name>
    <dbReference type="NCBI Taxonomy" id="2942208"/>
    <lineage>
        <taxon>Bacteria</taxon>
        <taxon>Pseudomonadati</taxon>
        <taxon>Bacteroidota</taxon>
        <taxon>Flavobacteriia</taxon>
        <taxon>Flavobacteriales</taxon>
        <taxon>Flavobacteriaceae</taxon>
        <taxon>Flagellimonas</taxon>
    </lineage>
</organism>
<evidence type="ECO:0000256" key="1">
    <source>
        <dbReference type="ARBA" id="ARBA00022729"/>
    </source>
</evidence>
<dbReference type="InterPro" id="IPR038081">
    <property type="entry name" value="CalX-like_sf"/>
</dbReference>
<dbReference type="SUPFAM" id="SSF141072">
    <property type="entry name" value="CalX-like"/>
    <property type="match status" value="3"/>
</dbReference>
<sequence>MKRKTTSSTFRFLVPAIVLLLGVSVKGQVKKTFTSRYSETIKGDVTIIANNVLSRHATNAYTGNDGNHDFSNNVFVDIDSDASTFNSSSANFANPQPSLSCLNFKKVLLYWAAADKEYSVDDKTGNGGAEPNWNYNQVKLMLPGQSSYNTVTADEVIYRGRDEHFVNDPYVCVKDITNDVIALSNPYGKFQIANVKATEGDLYSHTGSHTGTSGGWQIVFVYENPSMIGKNVTLFDGYVHITKTEGEVEFDFNGFQTVPTGNVNADIILGSFEGDKDISGDQLQIYDTNNTWSNISTPLRDANNFFNSRITVDNADYTNRNPASTNTLGFDAAIFDLQNTANKFIDNNQTSARLKITSDQESYGLYLLGLSVEVYEPSLGALNFTSSTSGTGFNPGDSVQMSLNVENSGNDDIQGLEIFTTLAPEVDFINTETLPSGVTYNFNPTTRELRFFIPDGNTDVGDPLYTLDFNVQIKEQCYFLETACSTNFAMQATATFSGATNTNPVTAYSSGTLDSCGIGNFDPTLVAINQPNQVNWITAANALDTTVNCDDSDALNAAQNMVPATEYCNFTLNKISGDFIADPTCPSIGTYTNTWTFTDTCGRTSDPFTQVITLEDNTAPVFVEALPGDTTVSCENVPTADILTATDNCDAAVSVIFDEQVTDNDSCPSDYTITRTWTVQDCAGNTEQHVQTITVEDNTAPVFVEALPGDTTVSCENVPTADTLTATDNCDAAVSVIFDEQVTDNDSCPSDYTITRTWTVQDCAGNTEQHVQTITVEDNTAPVFVEALPGDTVATYNAIPSAEILTATDNCDLNATVDINESYIGDQSSTTYTIVRTWTASDCTGNAVSHTQHIFVTENGDPIGLYINNIQVNEGTGNAILDVFHVGHVNGGFTLNHSTANGSAIASEDYTSISGILNFNGNHGEIITVSVPIIDDSKIENTETLKIQLNTGTNTPVIQVSEGEITIIDNDGGAGFGVSVADFNVDEDAGTANFTLSLNAEVQGGFDIDFNVSDITAMIGQDYNTANVSGTVTFTGNAGEQHNVAIDIMDDAAIEDTEQLSIQLSGLTTNLIQVVDGEATGTIIDNDGGAGLGVQFDLTNLDIDENAGTVSIPVSLNATVQEVFTVEFHTLNGSAQSALDYNGIPQNTQTLTFGGSNNNNQTVVISIIDDIIIENAEDFNVILSNISTNKVQILINDTATVNILDNDGNEGYPTDIILEACDIIPNPEVITVNSTCNTTVVYNEVITGQDDGCAMDYTITRTWTFSDCVGNTREHIQIVTILDTQAPSFVEILPMNLTISCDNIPNAEILTAVDSCDPNITVLFNEQITDTDSCGSNYTITRTWSTADCAGNPVNHVQVITVEDTTAPVFVETLPTDITVSCDNVPAAAILTATDNCDPNITVLFDEQITDTDSCGSNYTITRTWSTADCAGNPVNHVQVITVEDTTAPVFVEALPTDTTVSCDNVPAAAILTATDNCDPNITVLFDEQITDTDSCGSNYTITRTWSTTDCAGNPVNHVQVITVEDTTAPVFVEALPTDTTASCDNVPAAAILTATDNCDPNITVLFDEQITDSDSCGSNYTITRTWSTADCAGNPVNHVQVITVEDTTAPVFVEALPQDMTVMCNEVPDAATLTAMDNCNSNVNVSFTELISNDANCALGYTITRTWSTVDCAGNPTSHTQVISIAPTGPITSSVYDEEITLVCGDAIPEVPELTFTGGCGNYEVSFETETTTLMDTEDFMITRTWNVTDSCGNHAEFEQVIFVMQPQPEEVIVDICVEDDAIDLINYLPESFDTNGNFEIISGNVNLAGSVFDPANLEVGEYKINYSSTEGTCKYYVEFTIIVNSDCVPCGRDEIIVSNAVTANGDNINDLFTITGVEYCNYSFEVMIFNRWGDKVYESADYQNDWGGYAPNNAFGNSGMLPSGTYYYIINVTNAEIKPLNGYIYLGTGAN</sequence>
<reference evidence="6 7" key="1">
    <citation type="submission" date="2022-05" db="EMBL/GenBank/DDBJ databases">
        <authorList>
            <person name="Park J.-S."/>
        </authorList>
    </citation>
    <scope>NUCLEOTIDE SEQUENCE [LARGE SCALE GENOMIC DNA]</scope>
    <source>
        <strain evidence="6 7">2012CJ35-5</strain>
    </source>
</reference>
<keyword evidence="3" id="KW-0106">Calcium</keyword>
<dbReference type="EMBL" id="JAMFMA010000003">
    <property type="protein sequence ID" value="MCL6275195.1"/>
    <property type="molecule type" value="Genomic_DNA"/>
</dbReference>
<dbReference type="InterPro" id="IPR003644">
    <property type="entry name" value="Calx_beta"/>
</dbReference>
<keyword evidence="7" id="KW-1185">Reference proteome</keyword>
<keyword evidence="1" id="KW-0732">Signal</keyword>
<dbReference type="Pfam" id="PF13585">
    <property type="entry name" value="CHU_C"/>
    <property type="match status" value="1"/>
</dbReference>
<proteinExistence type="predicted"/>
<dbReference type="Gene3D" id="2.60.40.2030">
    <property type="match status" value="3"/>
</dbReference>
<dbReference type="InterPro" id="IPR051171">
    <property type="entry name" value="CaCA"/>
</dbReference>
<dbReference type="PANTHER" id="PTHR11878">
    <property type="entry name" value="SODIUM/CALCIUM EXCHANGER"/>
    <property type="match status" value="1"/>
</dbReference>
<comment type="caution">
    <text evidence="6">The sequence shown here is derived from an EMBL/GenBank/DDBJ whole genome shotgun (WGS) entry which is preliminary data.</text>
</comment>
<dbReference type="PANTHER" id="PTHR11878:SF65">
    <property type="entry name" value="NA_CA-EXCHANGE PROTEIN, ISOFORM G"/>
    <property type="match status" value="1"/>
</dbReference>
<keyword evidence="4" id="KW-0813">Transport</keyword>
<dbReference type="Pfam" id="PF23237">
    <property type="entry name" value="HYR_4C"/>
    <property type="match status" value="7"/>
</dbReference>
<feature type="domain" description="Calx-beta" evidence="5">
    <location>
        <begin position="850"/>
        <end position="950"/>
    </location>
</feature>
<keyword evidence="4" id="KW-0406">Ion transport</keyword>
<evidence type="ECO:0000256" key="3">
    <source>
        <dbReference type="ARBA" id="ARBA00022837"/>
    </source>
</evidence>
<feature type="domain" description="Calx-beta" evidence="5">
    <location>
        <begin position="1079"/>
        <end position="1184"/>
    </location>
</feature>
<dbReference type="Proteomes" id="UP001203607">
    <property type="component" value="Unassembled WGS sequence"/>
</dbReference>
<evidence type="ECO:0000313" key="7">
    <source>
        <dbReference type="Proteomes" id="UP001203607"/>
    </source>
</evidence>
<evidence type="ECO:0000256" key="2">
    <source>
        <dbReference type="ARBA" id="ARBA00022737"/>
    </source>
</evidence>
<feature type="domain" description="Calx-beta" evidence="5">
    <location>
        <begin position="963"/>
        <end position="1065"/>
    </location>
</feature>
<dbReference type="InterPro" id="IPR026341">
    <property type="entry name" value="T9SS_type_B"/>
</dbReference>